<dbReference type="PANTHER" id="PTHR45081:SF1">
    <property type="entry name" value="EF HAND FAMILY PROTEIN, PUTATIVE, EXPRESSED-RELATED"/>
    <property type="match status" value="1"/>
</dbReference>
<dbReference type="PROSITE" id="PS50293">
    <property type="entry name" value="TPR_REGION"/>
    <property type="match status" value="1"/>
</dbReference>
<sequence length="772" mass="86652">MSTATGTTPTLSRLEKVRRIFDHFDTDADGVLSRPELAFLVAAVNPSVDFTPDQISSIINEVFRSYSDFLLRGSPSSPAAGLSLPGLLQTYDNGAGDLDLDFDSLFLLPNTQNRNPNPNPNPSPDFTRVGPAWVSSPNHGIRFESTWKVVEEVEILIKARFRSPKPVKLPRDTVFFDGFSDNGWSNDTDLRGGKTKEGFARDEGFIRELREIGDAIDRLPAPEEVFDVRMAMGRTLHDRRFYAEAAYCFRKAVRLRPMDLCPQFRLGNALMGLDRPADAKECYLMALKLAESDMVRWSELLPQVHVNLGIVMEGEGLLINASEHYHDAISICPTHYRALKLLGSSLFGIGEYGPAEKALEAAVLIKPDFADAHCDLGSVLHAVGEEERAMLAFQKAIDLKADHLDALYNLGGLFKDMGRYGRASEMYGRVLAIRPNHWRAQLNRTVALLGAGDVEEANKALREAFKLTNRMELYDAIQHLKHLQGKKKKEDVGFYDWVAVDAAKFKSADKKTTGTQQLADALWIRELQKVTKLGRCSVGLLKKERERERERLDVPTANERWLVKKSELEIVLRKLLHYLTPETFQGALKAIDEKIWAVLDATGSGKFDLSMFFAIIAPICGGSPEKRKLAAFDALSRQPAKDGVRDQIARADASAYWRYLRVVYFPVQGFTDLMEINGREEQDAGVLFPEFVARFDDGECGLGVMGALVKLERGDRARQSRHSCGVCRYRIAGLMFKETACRFYLCPSCYSECKVPSAFQKEEYKFKECPVE</sequence>
<evidence type="ECO:0000256" key="2">
    <source>
        <dbReference type="PROSITE-ProRule" id="PRU00339"/>
    </source>
</evidence>
<dbReference type="GO" id="GO:0005886">
    <property type="term" value="C:plasma membrane"/>
    <property type="evidence" value="ECO:0007669"/>
    <property type="project" value="TreeGrafter"/>
</dbReference>
<dbReference type="PROSITE" id="PS00018">
    <property type="entry name" value="EF_HAND_1"/>
    <property type="match status" value="1"/>
</dbReference>
<dbReference type="EMBL" id="JANAVB010025594">
    <property type="protein sequence ID" value="KAJ6820539.1"/>
    <property type="molecule type" value="Genomic_DNA"/>
</dbReference>
<dbReference type="InterPro" id="IPR019734">
    <property type="entry name" value="TPR_rpt"/>
</dbReference>
<dbReference type="PROSITE" id="PS50005">
    <property type="entry name" value="TPR"/>
    <property type="match status" value="3"/>
</dbReference>
<reference evidence="5" key="1">
    <citation type="journal article" date="2023" name="GigaByte">
        <title>Genome assembly of the bearded iris, Iris pallida Lam.</title>
        <authorList>
            <person name="Bruccoleri R.E."/>
            <person name="Oakeley E.J."/>
            <person name="Faust A.M.E."/>
            <person name="Altorfer M."/>
            <person name="Dessus-Babus S."/>
            <person name="Burckhardt D."/>
            <person name="Oertli M."/>
            <person name="Naumann U."/>
            <person name="Petersen F."/>
            <person name="Wong J."/>
        </authorList>
    </citation>
    <scope>NUCLEOTIDE SEQUENCE</scope>
    <source>
        <strain evidence="5">GSM-AAB239-AS_SAM_17_03QT</strain>
    </source>
</reference>
<proteinExistence type="predicted"/>
<evidence type="ECO:0000256" key="3">
    <source>
        <dbReference type="SAM" id="MobiDB-lite"/>
    </source>
</evidence>
<feature type="repeat" description="TPR" evidence="2">
    <location>
        <begin position="404"/>
        <end position="437"/>
    </location>
</feature>
<comment type="caution">
    <text evidence="5">The sequence shown here is derived from an EMBL/GenBank/DDBJ whole genome shotgun (WGS) entry which is preliminary data.</text>
</comment>
<dbReference type="SMART" id="SM00028">
    <property type="entry name" value="TPR"/>
    <property type="match status" value="7"/>
</dbReference>
<accession>A0AAX6FVQ1</accession>
<keyword evidence="2" id="KW-0802">TPR repeat</keyword>
<feature type="repeat" description="TPR" evidence="2">
    <location>
        <begin position="370"/>
        <end position="403"/>
    </location>
</feature>
<dbReference type="SUPFAM" id="SSF48452">
    <property type="entry name" value="TPR-like"/>
    <property type="match status" value="1"/>
</dbReference>
<feature type="region of interest" description="Disordered" evidence="3">
    <location>
        <begin position="109"/>
        <end position="128"/>
    </location>
</feature>
<dbReference type="Pfam" id="PF13432">
    <property type="entry name" value="TPR_16"/>
    <property type="match status" value="2"/>
</dbReference>
<organism evidence="5 6">
    <name type="scientific">Iris pallida</name>
    <name type="common">Sweet iris</name>
    <dbReference type="NCBI Taxonomy" id="29817"/>
    <lineage>
        <taxon>Eukaryota</taxon>
        <taxon>Viridiplantae</taxon>
        <taxon>Streptophyta</taxon>
        <taxon>Embryophyta</taxon>
        <taxon>Tracheophyta</taxon>
        <taxon>Spermatophyta</taxon>
        <taxon>Magnoliopsida</taxon>
        <taxon>Liliopsida</taxon>
        <taxon>Asparagales</taxon>
        <taxon>Iridaceae</taxon>
        <taxon>Iridoideae</taxon>
        <taxon>Irideae</taxon>
        <taxon>Iris</taxon>
    </lineage>
</organism>
<gene>
    <name evidence="5" type="ORF">M6B38_396660</name>
</gene>
<evidence type="ECO:0000259" key="4">
    <source>
        <dbReference type="PROSITE" id="PS50222"/>
    </source>
</evidence>
<reference evidence="5" key="2">
    <citation type="submission" date="2023-04" db="EMBL/GenBank/DDBJ databases">
        <authorList>
            <person name="Bruccoleri R.E."/>
            <person name="Oakeley E.J."/>
            <person name="Faust A.-M."/>
            <person name="Dessus-Babus S."/>
            <person name="Altorfer M."/>
            <person name="Burckhardt D."/>
            <person name="Oertli M."/>
            <person name="Naumann U."/>
            <person name="Petersen F."/>
            <person name="Wong J."/>
        </authorList>
    </citation>
    <scope>NUCLEOTIDE SEQUENCE</scope>
    <source>
        <strain evidence="5">GSM-AAB239-AS_SAM_17_03QT</strain>
        <tissue evidence="5">Leaf</tissue>
    </source>
</reference>
<dbReference type="PANTHER" id="PTHR45081">
    <property type="entry name" value="EF HAND FAMILY PROTEIN, PUTATIVE, EXPRESSED-RELATED"/>
    <property type="match status" value="1"/>
</dbReference>
<feature type="domain" description="EF-hand" evidence="4">
    <location>
        <begin position="12"/>
        <end position="47"/>
    </location>
</feature>
<dbReference type="Gene3D" id="1.10.238.10">
    <property type="entry name" value="EF-hand"/>
    <property type="match status" value="1"/>
</dbReference>
<dbReference type="AlphaFoldDB" id="A0AAX6FVQ1"/>
<keyword evidence="6" id="KW-1185">Reference proteome</keyword>
<feature type="repeat" description="TPR" evidence="2">
    <location>
        <begin position="226"/>
        <end position="259"/>
    </location>
</feature>
<dbReference type="Proteomes" id="UP001140949">
    <property type="component" value="Unassembled WGS sequence"/>
</dbReference>
<dbReference type="InterPro" id="IPR011990">
    <property type="entry name" value="TPR-like_helical_dom_sf"/>
</dbReference>
<evidence type="ECO:0000256" key="1">
    <source>
        <dbReference type="ARBA" id="ARBA00022837"/>
    </source>
</evidence>
<dbReference type="GO" id="GO:0005509">
    <property type="term" value="F:calcium ion binding"/>
    <property type="evidence" value="ECO:0007669"/>
    <property type="project" value="InterPro"/>
</dbReference>
<dbReference type="SUPFAM" id="SSF47473">
    <property type="entry name" value="EF-hand"/>
    <property type="match status" value="1"/>
</dbReference>
<protein>
    <submittedName>
        <fullName evidence="5">TPR repeat-containing protein-like</fullName>
    </submittedName>
</protein>
<evidence type="ECO:0000313" key="5">
    <source>
        <dbReference type="EMBL" id="KAJ6820539.1"/>
    </source>
</evidence>
<dbReference type="InterPro" id="IPR011992">
    <property type="entry name" value="EF-hand-dom_pair"/>
</dbReference>
<name>A0AAX6FVQ1_IRIPA</name>
<dbReference type="InterPro" id="IPR018247">
    <property type="entry name" value="EF_Hand_1_Ca_BS"/>
</dbReference>
<dbReference type="InterPro" id="IPR002048">
    <property type="entry name" value="EF_hand_dom"/>
</dbReference>
<evidence type="ECO:0000313" key="6">
    <source>
        <dbReference type="Proteomes" id="UP001140949"/>
    </source>
</evidence>
<dbReference type="Gene3D" id="1.25.40.10">
    <property type="entry name" value="Tetratricopeptide repeat domain"/>
    <property type="match status" value="1"/>
</dbReference>
<dbReference type="PROSITE" id="PS50222">
    <property type="entry name" value="EF_HAND_2"/>
    <property type="match status" value="1"/>
</dbReference>
<dbReference type="SMART" id="SM00054">
    <property type="entry name" value="EFh"/>
    <property type="match status" value="1"/>
</dbReference>
<keyword evidence="1" id="KW-0106">Calcium</keyword>